<dbReference type="InterPro" id="IPR036492">
    <property type="entry name" value="YojF_sf"/>
</dbReference>
<dbReference type="eggNOG" id="COG2120">
    <property type="taxonomic scope" value="Bacteria"/>
</dbReference>
<sequence length="116" mass="12750">MKPINADAVQSSLERLKGKELFLHLETTSGAYAAHHAGKPFVAGAFIRNGLIRYQHGKIKGSGPYRVGLKMDLGWVYAEGLTHFVIDQRGRLLLAGYDDSGNLTVALQLSEEPFDH</sequence>
<name>F5L622_CALTT</name>
<dbReference type="EMBL" id="CP082237">
    <property type="protein sequence ID" value="QZT34809.1"/>
    <property type="molecule type" value="Genomic_DNA"/>
</dbReference>
<evidence type="ECO:0000313" key="1">
    <source>
        <dbReference type="EMBL" id="EGL83225.1"/>
    </source>
</evidence>
<dbReference type="Proteomes" id="UP000010716">
    <property type="component" value="Unassembled WGS sequence"/>
</dbReference>
<evidence type="ECO:0000313" key="3">
    <source>
        <dbReference type="Proteomes" id="UP000010716"/>
    </source>
</evidence>
<reference evidence="2 4" key="2">
    <citation type="journal article" date="2020" name="Extremophiles">
        <title>Genomic analysis of Caldalkalibacillus thermarum TA2.A1 reveals aerobic alkaliphilic metabolism and evolutionary hallmarks linking alkaliphilic bacteria and plant life.</title>
        <authorList>
            <person name="de Jong S.I."/>
            <person name="van den Broek M.A."/>
            <person name="Merkel A.Y."/>
            <person name="de la Torre Cortes P."/>
            <person name="Kalamorz F."/>
            <person name="Cook G.M."/>
            <person name="van Loosdrecht M.C.M."/>
            <person name="McMillan D.G.G."/>
        </authorList>
    </citation>
    <scope>NUCLEOTIDE SEQUENCE [LARGE SCALE GENOMIC DNA]</scope>
    <source>
        <strain evidence="2 4">TA2.A1</strain>
    </source>
</reference>
<proteinExistence type="predicted"/>
<dbReference type="Pfam" id="PF08830">
    <property type="entry name" value="DUF1806"/>
    <property type="match status" value="1"/>
</dbReference>
<dbReference type="Gene3D" id="2.70.180.10">
    <property type="entry name" value="Hypothetical protein YojF"/>
    <property type="match status" value="1"/>
</dbReference>
<keyword evidence="4" id="KW-1185">Reference proteome</keyword>
<dbReference type="EMBL" id="AFCE01000119">
    <property type="protein sequence ID" value="EGL83225.1"/>
    <property type="molecule type" value="Genomic_DNA"/>
</dbReference>
<accession>F5L622</accession>
<reference evidence="1 3" key="1">
    <citation type="journal article" date="2011" name="J. Bacteriol.">
        <title>Draft genome sequence of the thermoalkaliphilic Caldalkalibacillus thermarum strain TA2.A1.</title>
        <authorList>
            <person name="Kalamorz F."/>
            <person name="Keis S."/>
            <person name="McMillan D.G."/>
            <person name="Olsson K."/>
            <person name="Stanton J.A."/>
            <person name="Stockwell P."/>
            <person name="Black M.A."/>
            <person name="Klingeman D.M."/>
            <person name="Land M.L."/>
            <person name="Han C.S."/>
            <person name="Martin S.L."/>
            <person name="Becher S.A."/>
            <person name="Peddie C.J."/>
            <person name="Morgan H.W."/>
            <person name="Matthies D."/>
            <person name="Preiss L."/>
            <person name="Meier T."/>
            <person name="Brown S.D."/>
            <person name="Cook G.M."/>
        </authorList>
    </citation>
    <scope>NUCLEOTIDE SEQUENCE [LARGE SCALE GENOMIC DNA]</scope>
    <source>
        <strain evidence="1 3">TA2.A1</strain>
    </source>
</reference>
<dbReference type="AlphaFoldDB" id="F5L622"/>
<dbReference type="KEGG" id="cthu:HUR95_05965"/>
<evidence type="ECO:0000313" key="2">
    <source>
        <dbReference type="EMBL" id="QZT34809.1"/>
    </source>
</evidence>
<reference evidence="2" key="3">
    <citation type="submission" date="2021-08" db="EMBL/GenBank/DDBJ databases">
        <authorList>
            <person name="de Jong S."/>
            <person name="van den Broek M."/>
            <person name="Merkel A."/>
            <person name="de la Torre Cortes P."/>
            <person name="Kalamorz F."/>
            <person name="Cook G."/>
            <person name="van Loosdrecht M."/>
            <person name="McMillan D."/>
        </authorList>
    </citation>
    <scope>NUCLEOTIDE SEQUENCE</scope>
    <source>
        <strain evidence="2">TA2.A1</strain>
    </source>
</reference>
<evidence type="ECO:0000313" key="4">
    <source>
        <dbReference type="Proteomes" id="UP000825179"/>
    </source>
</evidence>
<dbReference type="OrthoDB" id="2352913at2"/>
<dbReference type="InterPro" id="IPR014934">
    <property type="entry name" value="DUF1806"/>
</dbReference>
<gene>
    <name evidence="1" type="ORF">CathTA2_1235</name>
    <name evidence="2" type="ORF">HUR95_05965</name>
</gene>
<dbReference type="SUPFAM" id="SSF89442">
    <property type="entry name" value="Hypothetical protein YojF"/>
    <property type="match status" value="1"/>
</dbReference>
<dbReference type="Proteomes" id="UP000825179">
    <property type="component" value="Chromosome"/>
</dbReference>
<protein>
    <submittedName>
        <fullName evidence="2">YojF family protein</fullName>
    </submittedName>
</protein>
<dbReference type="RefSeq" id="WP_007504112.1">
    <property type="nucleotide sequence ID" value="NZ_AFCE01000119.1"/>
</dbReference>
<organism evidence="1 3">
    <name type="scientific">Caldalkalibacillus thermarum (strain TA2.A1)</name>
    <dbReference type="NCBI Taxonomy" id="986075"/>
    <lineage>
        <taxon>Bacteria</taxon>
        <taxon>Bacillati</taxon>
        <taxon>Bacillota</taxon>
        <taxon>Bacilli</taxon>
        <taxon>Bacillales</taxon>
        <taxon>Bacillaceae</taxon>
        <taxon>Caldalkalibacillus</taxon>
    </lineage>
</organism>